<sequence>MFCKTTTRWEEEEEILVDFGKFGNNGSSKQREQSKVVGGGTRRHRTSTASAAMRPKWRLAVRLVVSSGLGDAKITSFPCFASQRFLCRRKFRRLELEKVNLLISKYFPNRFGTSHLLKLMARVKITLQEMTWELVLGDARKRDCLLKSLNLAVLACGRFPRPSSAVQCSGHHPNKACDPNWRLSTASPPFLVSSCRRILGKSPPRLTVHSTECTLALCFFLQRKDSSFRFSDLAARCITGCTICSSRKFVAVETRRPRIAVAKRSLTACDAFRRNGD</sequence>
<accession>A0A482WFX7</accession>
<dbReference type="Proteomes" id="UP000291343">
    <property type="component" value="Unassembled WGS sequence"/>
</dbReference>
<evidence type="ECO:0000313" key="2">
    <source>
        <dbReference type="EMBL" id="RZF32404.1"/>
    </source>
</evidence>
<feature type="region of interest" description="Disordered" evidence="1">
    <location>
        <begin position="26"/>
        <end position="48"/>
    </location>
</feature>
<comment type="caution">
    <text evidence="2">The sequence shown here is derived from an EMBL/GenBank/DDBJ whole genome shotgun (WGS) entry which is preliminary data.</text>
</comment>
<protein>
    <submittedName>
        <fullName evidence="2">Uncharacterized protein</fullName>
    </submittedName>
</protein>
<evidence type="ECO:0000256" key="1">
    <source>
        <dbReference type="SAM" id="MobiDB-lite"/>
    </source>
</evidence>
<evidence type="ECO:0000313" key="3">
    <source>
        <dbReference type="Proteomes" id="UP000291343"/>
    </source>
</evidence>
<proteinExistence type="predicted"/>
<dbReference type="EMBL" id="QKKF02037264">
    <property type="protein sequence ID" value="RZF32404.1"/>
    <property type="molecule type" value="Genomic_DNA"/>
</dbReference>
<dbReference type="InParanoid" id="A0A482WFX7"/>
<organism evidence="2 3">
    <name type="scientific">Laodelphax striatellus</name>
    <name type="common">Small brown planthopper</name>
    <name type="synonym">Delphax striatella</name>
    <dbReference type="NCBI Taxonomy" id="195883"/>
    <lineage>
        <taxon>Eukaryota</taxon>
        <taxon>Metazoa</taxon>
        <taxon>Ecdysozoa</taxon>
        <taxon>Arthropoda</taxon>
        <taxon>Hexapoda</taxon>
        <taxon>Insecta</taxon>
        <taxon>Pterygota</taxon>
        <taxon>Neoptera</taxon>
        <taxon>Paraneoptera</taxon>
        <taxon>Hemiptera</taxon>
        <taxon>Auchenorrhyncha</taxon>
        <taxon>Fulgoroidea</taxon>
        <taxon>Delphacidae</taxon>
        <taxon>Criomorphinae</taxon>
        <taxon>Laodelphax</taxon>
    </lineage>
</organism>
<gene>
    <name evidence="2" type="ORF">LSTR_LSTR001868</name>
</gene>
<keyword evidence="3" id="KW-1185">Reference proteome</keyword>
<dbReference type="AlphaFoldDB" id="A0A482WFX7"/>
<name>A0A482WFX7_LAOST</name>
<reference evidence="2 3" key="1">
    <citation type="journal article" date="2017" name="Gigascience">
        <title>Genome sequence of the small brown planthopper, Laodelphax striatellus.</title>
        <authorList>
            <person name="Zhu J."/>
            <person name="Jiang F."/>
            <person name="Wang X."/>
            <person name="Yang P."/>
            <person name="Bao Y."/>
            <person name="Zhao W."/>
            <person name="Wang W."/>
            <person name="Lu H."/>
            <person name="Wang Q."/>
            <person name="Cui N."/>
            <person name="Li J."/>
            <person name="Chen X."/>
            <person name="Luo L."/>
            <person name="Yu J."/>
            <person name="Kang L."/>
            <person name="Cui F."/>
        </authorList>
    </citation>
    <scope>NUCLEOTIDE SEQUENCE [LARGE SCALE GENOMIC DNA]</scope>
    <source>
        <strain evidence="2">Lst14</strain>
    </source>
</reference>